<name>A0A2T0R9A1_9ACTN</name>
<keyword evidence="2" id="KW-1185">Reference proteome</keyword>
<dbReference type="Pfam" id="PF06475">
    <property type="entry name" value="Glycolipid_bind"/>
    <property type="match status" value="1"/>
</dbReference>
<evidence type="ECO:0000313" key="1">
    <source>
        <dbReference type="EMBL" id="PRY17738.1"/>
    </source>
</evidence>
<protein>
    <submittedName>
        <fullName evidence="1">Putative glycolipid-binding protein</fullName>
    </submittedName>
</protein>
<dbReference type="Proteomes" id="UP000239209">
    <property type="component" value="Unassembled WGS sequence"/>
</dbReference>
<dbReference type="RefSeq" id="WP_106131452.1">
    <property type="nucleotide sequence ID" value="NZ_PVZG01000048.1"/>
</dbReference>
<reference evidence="1 2" key="1">
    <citation type="submission" date="2018-03" db="EMBL/GenBank/DDBJ databases">
        <title>Genomic Encyclopedia of Archaeal and Bacterial Type Strains, Phase II (KMG-II): from individual species to whole genera.</title>
        <authorList>
            <person name="Goeker M."/>
        </authorList>
    </citation>
    <scope>NUCLEOTIDE SEQUENCE [LARGE SCALE GENOMIC DNA]</scope>
    <source>
        <strain evidence="1 2">DSM 45348</strain>
    </source>
</reference>
<proteinExistence type="predicted"/>
<dbReference type="EMBL" id="PVZG01000048">
    <property type="protein sequence ID" value="PRY17738.1"/>
    <property type="molecule type" value="Genomic_DNA"/>
</dbReference>
<gene>
    <name evidence="1" type="ORF">CLV70_1486</name>
</gene>
<accession>A0A2T0R9A1</accession>
<dbReference type="SUPFAM" id="SSF159275">
    <property type="entry name" value="PA1994-like"/>
    <property type="match status" value="1"/>
</dbReference>
<dbReference type="InterPro" id="IPR009467">
    <property type="entry name" value="Glycolipid-bd_prot_put"/>
</dbReference>
<dbReference type="AlphaFoldDB" id="A0A2T0R9A1"/>
<dbReference type="OrthoDB" id="3293819at2"/>
<comment type="caution">
    <text evidence="1">The sequence shown here is derived from an EMBL/GenBank/DDBJ whole genome shotgun (WGS) entry which is preliminary data.</text>
</comment>
<sequence length="204" mass="22182">MRRAPLIWQRTDTVGTELVFWASKDPSTASGSAVVTGPVPHTNRWHAELDTGAVVRALTVTCEGGDWSRTLRLIRDPELGWSCRTEENGDLDGALTADGYSGAPLPGIDDSSRLQPEAIVRLHDSPVFLTWALQRLRLAAGDRPVAAPTIRILTPSLVVLPGISTYQLVSEHRLRISGDEPASGYELDDAGIVTYQPARLRLAH</sequence>
<evidence type="ECO:0000313" key="2">
    <source>
        <dbReference type="Proteomes" id="UP000239209"/>
    </source>
</evidence>
<organism evidence="1 2">
    <name type="scientific">Pseudosporangium ferrugineum</name>
    <dbReference type="NCBI Taxonomy" id="439699"/>
    <lineage>
        <taxon>Bacteria</taxon>
        <taxon>Bacillati</taxon>
        <taxon>Actinomycetota</taxon>
        <taxon>Actinomycetes</taxon>
        <taxon>Micromonosporales</taxon>
        <taxon>Micromonosporaceae</taxon>
        <taxon>Pseudosporangium</taxon>
    </lineage>
</organism>